<sequence>MAEFGSFFTSLLPHFGTNFMKKVGANSDIHWVLFDEENRVEIEFPSRQIQVKKSVVRRLHAIFRSKLAGSPRGGVTLYLSFMKPRLGQKHAFIVGGGFGLARLRIYLHIALDHSRSGFVEFLENVSRRSKLQISVKHAFLHTPTITYNYQILKHFLLLDSCALFTKSLGIQPPVQGRNATWAVDTPVVSEELEHPL</sequence>
<dbReference type="AlphaFoldDB" id="A0A9I9EJY7"/>
<accession>A0A9I9EJY7</accession>
<dbReference type="Gramene" id="MELO3C034901.2.1">
    <property type="protein sequence ID" value="MELO3C034901.2.1"/>
    <property type="gene ID" value="MELO3C034901.2"/>
</dbReference>
<dbReference type="EnsemblPlants" id="MELO3C034901.2.1">
    <property type="protein sequence ID" value="MELO3C034901.2.1"/>
    <property type="gene ID" value="MELO3C034901.2"/>
</dbReference>
<name>A0A9I9EJY7_CUCME</name>
<reference evidence="1" key="1">
    <citation type="submission" date="2023-03" db="UniProtKB">
        <authorList>
            <consortium name="EnsemblPlants"/>
        </authorList>
    </citation>
    <scope>IDENTIFICATION</scope>
</reference>
<proteinExistence type="predicted"/>
<organism evidence="1">
    <name type="scientific">Cucumis melo</name>
    <name type="common">Muskmelon</name>
    <dbReference type="NCBI Taxonomy" id="3656"/>
    <lineage>
        <taxon>Eukaryota</taxon>
        <taxon>Viridiplantae</taxon>
        <taxon>Streptophyta</taxon>
        <taxon>Embryophyta</taxon>
        <taxon>Tracheophyta</taxon>
        <taxon>Spermatophyta</taxon>
        <taxon>Magnoliopsida</taxon>
        <taxon>eudicotyledons</taxon>
        <taxon>Gunneridae</taxon>
        <taxon>Pentapetalae</taxon>
        <taxon>rosids</taxon>
        <taxon>fabids</taxon>
        <taxon>Cucurbitales</taxon>
        <taxon>Cucurbitaceae</taxon>
        <taxon>Benincaseae</taxon>
        <taxon>Cucumis</taxon>
    </lineage>
</organism>
<protein>
    <submittedName>
        <fullName evidence="1">Uncharacterized protein</fullName>
    </submittedName>
</protein>
<evidence type="ECO:0000313" key="1">
    <source>
        <dbReference type="EnsemblPlants" id="MELO3C034901.2.1"/>
    </source>
</evidence>